<keyword evidence="2 5" id="KW-0812">Transmembrane</keyword>
<dbReference type="PROSITE" id="PS50850">
    <property type="entry name" value="MFS"/>
    <property type="match status" value="1"/>
</dbReference>
<comment type="caution">
    <text evidence="7">The sequence shown here is derived from an EMBL/GenBank/DDBJ whole genome shotgun (WGS) entry which is preliminary data.</text>
</comment>
<gene>
    <name evidence="7" type="ORF">CVLEPA_LOCUS4480</name>
</gene>
<sequence length="582" mass="64533">MDLGKCQRRKQTAVEMVQFEVILEALGQIGPAQIIICVLWSYYNLIAGFNSLATVFIAYTPDVRCNVPPLDNSAVYPNLTEVDILNFTTPYDSASDEYNGCYRYNYDLNTCDGTLSCVNQSASTVKCDNGYHYDTSIFTETVVTEFDLICGDKYLNTVSTSMYYVGFLIGSIVFGNFADAFGRKLCSLLTCIGFLGCMFGLAFSRSVALYIVLRTAIAAFGYGTTIGTFVYIMEIVGMKWRTFFGMFYQTFFALGYMIMGGIAYNWRDWHEITFVSTLLGIPFLLIALIIPESPRWLFIKKKDKQGIKVSKLLARINKVELTDEIWERAKEAEKQISTDTSNATSVKYTSLDLFKTKATTLVTLNVMFNWLVNSLVYYGVSLNAGALAGDLFVNNTLNGVMEIASYIICIIFMDRIGRRILLSASLLVAGLGLLASVIVNVYADDNESLITLGVVFSFIGKVGISGSFAIIYNFTSELFPTVLRSNAVGVGSFAARIGGIVAPYVISLQDYVSWLPNTIFGVFGIAAGVLSLFLPETNGVPMMETPEEAEEFYKNWKKHKQASELDLSGYENSTCEEMSTKI</sequence>
<evidence type="ECO:0000256" key="1">
    <source>
        <dbReference type="ARBA" id="ARBA00004141"/>
    </source>
</evidence>
<dbReference type="CDD" id="cd17317">
    <property type="entry name" value="MFS_SLC22"/>
    <property type="match status" value="1"/>
</dbReference>
<name>A0ABP0F538_CLALP</name>
<feature type="transmembrane region" description="Helical" evidence="5">
    <location>
        <begin position="512"/>
        <end position="534"/>
    </location>
</feature>
<dbReference type="SUPFAM" id="SSF103473">
    <property type="entry name" value="MFS general substrate transporter"/>
    <property type="match status" value="1"/>
</dbReference>
<accession>A0ABP0F538</accession>
<dbReference type="PANTHER" id="PTHR24064">
    <property type="entry name" value="SOLUTE CARRIER FAMILY 22 MEMBER"/>
    <property type="match status" value="1"/>
</dbReference>
<feature type="transmembrane region" description="Helical" evidence="5">
    <location>
        <begin position="420"/>
        <end position="443"/>
    </location>
</feature>
<keyword evidence="4 5" id="KW-0472">Membrane</keyword>
<organism evidence="7 8">
    <name type="scientific">Clavelina lepadiformis</name>
    <name type="common">Light-bulb sea squirt</name>
    <name type="synonym">Ascidia lepadiformis</name>
    <dbReference type="NCBI Taxonomy" id="159417"/>
    <lineage>
        <taxon>Eukaryota</taxon>
        <taxon>Metazoa</taxon>
        <taxon>Chordata</taxon>
        <taxon>Tunicata</taxon>
        <taxon>Ascidiacea</taxon>
        <taxon>Aplousobranchia</taxon>
        <taxon>Clavelinidae</taxon>
        <taxon>Clavelina</taxon>
    </lineage>
</organism>
<dbReference type="Pfam" id="PF00083">
    <property type="entry name" value="Sugar_tr"/>
    <property type="match status" value="1"/>
</dbReference>
<evidence type="ECO:0000313" key="8">
    <source>
        <dbReference type="Proteomes" id="UP001642483"/>
    </source>
</evidence>
<feature type="transmembrane region" description="Helical" evidence="5">
    <location>
        <begin position="272"/>
        <end position="291"/>
    </location>
</feature>
<keyword evidence="3 5" id="KW-1133">Transmembrane helix</keyword>
<evidence type="ECO:0000256" key="5">
    <source>
        <dbReference type="SAM" id="Phobius"/>
    </source>
</evidence>
<feature type="domain" description="Major facilitator superfamily (MFS) profile" evidence="6">
    <location>
        <begin position="78"/>
        <end position="539"/>
    </location>
</feature>
<keyword evidence="8" id="KW-1185">Reference proteome</keyword>
<dbReference type="InterPro" id="IPR036259">
    <property type="entry name" value="MFS_trans_sf"/>
</dbReference>
<feature type="transmembrane region" description="Helical" evidence="5">
    <location>
        <begin position="449"/>
        <end position="475"/>
    </location>
</feature>
<evidence type="ECO:0000256" key="4">
    <source>
        <dbReference type="ARBA" id="ARBA00023136"/>
    </source>
</evidence>
<feature type="transmembrane region" description="Helical" evidence="5">
    <location>
        <begin position="361"/>
        <end position="380"/>
    </location>
</feature>
<comment type="subcellular location">
    <subcellularLocation>
        <location evidence="1">Membrane</location>
        <topology evidence="1">Multi-pass membrane protein</topology>
    </subcellularLocation>
</comment>
<feature type="transmembrane region" description="Helical" evidence="5">
    <location>
        <begin position="487"/>
        <end position="506"/>
    </location>
</feature>
<dbReference type="InterPro" id="IPR005828">
    <property type="entry name" value="MFS_sugar_transport-like"/>
</dbReference>
<evidence type="ECO:0000256" key="3">
    <source>
        <dbReference type="ARBA" id="ARBA00022989"/>
    </source>
</evidence>
<dbReference type="InterPro" id="IPR020846">
    <property type="entry name" value="MFS_dom"/>
</dbReference>
<evidence type="ECO:0000313" key="7">
    <source>
        <dbReference type="EMBL" id="CAK8674819.1"/>
    </source>
</evidence>
<reference evidence="7 8" key="1">
    <citation type="submission" date="2024-02" db="EMBL/GenBank/DDBJ databases">
        <authorList>
            <person name="Daric V."/>
            <person name="Darras S."/>
        </authorList>
    </citation>
    <scope>NUCLEOTIDE SEQUENCE [LARGE SCALE GENOMIC DNA]</scope>
</reference>
<dbReference type="EMBL" id="CAWYQH010000013">
    <property type="protein sequence ID" value="CAK8674819.1"/>
    <property type="molecule type" value="Genomic_DNA"/>
</dbReference>
<proteinExistence type="predicted"/>
<feature type="transmembrane region" description="Helical" evidence="5">
    <location>
        <begin position="392"/>
        <end position="413"/>
    </location>
</feature>
<feature type="transmembrane region" description="Helical" evidence="5">
    <location>
        <begin position="185"/>
        <end position="203"/>
    </location>
</feature>
<feature type="transmembrane region" description="Helical" evidence="5">
    <location>
        <begin position="161"/>
        <end position="178"/>
    </location>
</feature>
<dbReference type="Proteomes" id="UP001642483">
    <property type="component" value="Unassembled WGS sequence"/>
</dbReference>
<evidence type="ECO:0000259" key="6">
    <source>
        <dbReference type="PROSITE" id="PS50850"/>
    </source>
</evidence>
<feature type="transmembrane region" description="Helical" evidence="5">
    <location>
        <begin position="244"/>
        <end position="266"/>
    </location>
</feature>
<evidence type="ECO:0000256" key="2">
    <source>
        <dbReference type="ARBA" id="ARBA00022692"/>
    </source>
</evidence>
<feature type="transmembrane region" description="Helical" evidence="5">
    <location>
        <begin position="209"/>
        <end position="232"/>
    </location>
</feature>
<dbReference type="Gene3D" id="1.20.1250.20">
    <property type="entry name" value="MFS general substrate transporter like domains"/>
    <property type="match status" value="1"/>
</dbReference>
<protein>
    <recommendedName>
        <fullName evidence="6">Major facilitator superfamily (MFS) profile domain-containing protein</fullName>
    </recommendedName>
</protein>